<reference evidence="7" key="1">
    <citation type="submission" date="2021-03" db="EMBL/GenBank/DDBJ databases">
        <authorList>
            <person name="Palmer J.M."/>
        </authorList>
    </citation>
    <scope>NUCLEOTIDE SEQUENCE</scope>
    <source>
        <strain evidence="7">ARV_011</strain>
    </source>
</reference>
<gene>
    <name evidence="7" type="primary">CTR3</name>
    <name evidence="7" type="ORF">KQ657_003935</name>
</gene>
<comment type="caution">
    <text evidence="7">The sequence shown here is derived from an EMBL/GenBank/DDBJ whole genome shotgun (WGS) entry which is preliminary data.</text>
</comment>
<evidence type="ECO:0000256" key="2">
    <source>
        <dbReference type="ARBA" id="ARBA00006921"/>
    </source>
</evidence>
<proteinExistence type="inferred from homology"/>
<organism evidence="7 8">
    <name type="scientific">Scheffersomyces spartinae</name>
    <dbReference type="NCBI Taxonomy" id="45513"/>
    <lineage>
        <taxon>Eukaryota</taxon>
        <taxon>Fungi</taxon>
        <taxon>Dikarya</taxon>
        <taxon>Ascomycota</taxon>
        <taxon>Saccharomycotina</taxon>
        <taxon>Pichiomycetes</taxon>
        <taxon>Debaryomycetaceae</taxon>
        <taxon>Scheffersomyces</taxon>
    </lineage>
</organism>
<evidence type="ECO:0000256" key="1">
    <source>
        <dbReference type="ARBA" id="ARBA00004141"/>
    </source>
</evidence>
<keyword evidence="4 6" id="KW-1133">Transmembrane helix</keyword>
<keyword evidence="6" id="KW-0187">Copper transport</keyword>
<feature type="transmembrane region" description="Helical" evidence="6">
    <location>
        <begin position="63"/>
        <end position="80"/>
    </location>
</feature>
<keyword evidence="8" id="KW-1185">Reference proteome</keyword>
<dbReference type="AlphaFoldDB" id="A0A9P8AIW7"/>
<dbReference type="GO" id="GO:0016020">
    <property type="term" value="C:membrane"/>
    <property type="evidence" value="ECO:0007669"/>
    <property type="project" value="UniProtKB-SubCell"/>
</dbReference>
<dbReference type="GO" id="GO:0005375">
    <property type="term" value="F:copper ion transmembrane transporter activity"/>
    <property type="evidence" value="ECO:0007669"/>
    <property type="project" value="UniProtKB-UniRule"/>
</dbReference>
<evidence type="ECO:0000256" key="6">
    <source>
        <dbReference type="RuleBase" id="RU367022"/>
    </source>
</evidence>
<keyword evidence="6" id="KW-0406">Ion transport</keyword>
<dbReference type="PANTHER" id="PTHR12483:SF73">
    <property type="entry name" value="COPPER TRANSPORT PROTEIN CTR3"/>
    <property type="match status" value="1"/>
</dbReference>
<evidence type="ECO:0000313" key="8">
    <source>
        <dbReference type="Proteomes" id="UP000790833"/>
    </source>
</evidence>
<evidence type="ECO:0000256" key="4">
    <source>
        <dbReference type="ARBA" id="ARBA00022989"/>
    </source>
</evidence>
<dbReference type="PANTHER" id="PTHR12483">
    <property type="entry name" value="SOLUTE CARRIER FAMILY 31 COPPER TRANSPORTERS"/>
    <property type="match status" value="1"/>
</dbReference>
<sequence length="227" mass="25196">MSMSSATMSMASATMSMASATASSSMSMGMKKGGCKISMLWNWNTVDSCFIAKSWKVSSKGSFAGSCIGVFFLCIAAQWLHRFCREYDIAIGNKYVARTSLMNGVSEEGSNSSYDEKKLVNAGSSPTLAKDPLVYTLSHKWLFTWLTDATFANAYEHLVRTLLFTVEWGLSYFIMLLFMYYNGYIIICCILGTMVGRLLFTYNEPLVYCGQNVAAADSHDADRKCCR</sequence>
<keyword evidence="6" id="KW-0186">Copper</keyword>
<evidence type="ECO:0000256" key="3">
    <source>
        <dbReference type="ARBA" id="ARBA00022692"/>
    </source>
</evidence>
<evidence type="ECO:0000313" key="7">
    <source>
        <dbReference type="EMBL" id="KAG7194833.1"/>
    </source>
</evidence>
<dbReference type="OrthoDB" id="161814at2759"/>
<comment type="subcellular location">
    <subcellularLocation>
        <location evidence="1 6">Membrane</location>
        <topology evidence="1 6">Multi-pass membrane protein</topology>
    </subcellularLocation>
</comment>
<dbReference type="Proteomes" id="UP000790833">
    <property type="component" value="Unassembled WGS sequence"/>
</dbReference>
<dbReference type="Pfam" id="PF04145">
    <property type="entry name" value="Ctr"/>
    <property type="match status" value="1"/>
</dbReference>
<dbReference type="RefSeq" id="XP_043050380.1">
    <property type="nucleotide sequence ID" value="XM_043194629.1"/>
</dbReference>
<keyword evidence="3 6" id="KW-0812">Transmembrane</keyword>
<dbReference type="InterPro" id="IPR007274">
    <property type="entry name" value="Cop_transporter"/>
</dbReference>
<dbReference type="GeneID" id="66117309"/>
<keyword evidence="5 6" id="KW-0472">Membrane</keyword>
<comment type="similarity">
    <text evidence="2 6">Belongs to the copper transporter (Ctr) (TC 1.A.56) family. SLC31A subfamily.</text>
</comment>
<name>A0A9P8AIW7_9ASCO</name>
<feature type="transmembrane region" description="Helical" evidence="6">
    <location>
        <begin position="170"/>
        <end position="195"/>
    </location>
</feature>
<accession>A0A9P8AIW7</accession>
<dbReference type="EMBL" id="JAHMUF010000005">
    <property type="protein sequence ID" value="KAG7194833.1"/>
    <property type="molecule type" value="Genomic_DNA"/>
</dbReference>
<keyword evidence="6" id="KW-0813">Transport</keyword>
<protein>
    <recommendedName>
        <fullName evidence="6">Copper transport protein</fullName>
    </recommendedName>
</protein>
<evidence type="ECO:0000256" key="5">
    <source>
        <dbReference type="ARBA" id="ARBA00023136"/>
    </source>
</evidence>